<name>A0A2T5H9U8_9RHOB</name>
<evidence type="ECO:0000313" key="2">
    <source>
        <dbReference type="EMBL" id="PTQ68336.1"/>
    </source>
</evidence>
<organism evidence="2 3">
    <name type="scientific">Celeribacter persicus</name>
    <dbReference type="NCBI Taxonomy" id="1651082"/>
    <lineage>
        <taxon>Bacteria</taxon>
        <taxon>Pseudomonadati</taxon>
        <taxon>Pseudomonadota</taxon>
        <taxon>Alphaproteobacteria</taxon>
        <taxon>Rhodobacterales</taxon>
        <taxon>Roseobacteraceae</taxon>
        <taxon>Celeribacter</taxon>
    </lineage>
</organism>
<dbReference type="PANTHER" id="PTHR10859">
    <property type="entry name" value="GLYCOSYL TRANSFERASE"/>
    <property type="match status" value="1"/>
</dbReference>
<dbReference type="GO" id="GO:0006487">
    <property type="term" value="P:protein N-linked glycosylation"/>
    <property type="evidence" value="ECO:0007669"/>
    <property type="project" value="TreeGrafter"/>
</dbReference>
<reference evidence="2 3" key="1">
    <citation type="submission" date="2018-04" db="EMBL/GenBank/DDBJ databases">
        <title>Genomic Encyclopedia of Archaeal and Bacterial Type Strains, Phase II (KMG-II): from individual species to whole genera.</title>
        <authorList>
            <person name="Goeker M."/>
        </authorList>
    </citation>
    <scope>NUCLEOTIDE SEQUENCE [LARGE SCALE GENOMIC DNA]</scope>
    <source>
        <strain evidence="2 3">DSM 100434</strain>
    </source>
</reference>
<dbReference type="EMBL" id="QAOH01000015">
    <property type="protein sequence ID" value="PTQ68336.1"/>
    <property type="molecule type" value="Genomic_DNA"/>
</dbReference>
<dbReference type="Proteomes" id="UP000244077">
    <property type="component" value="Unassembled WGS sequence"/>
</dbReference>
<dbReference type="GO" id="GO:0016740">
    <property type="term" value="F:transferase activity"/>
    <property type="evidence" value="ECO:0007669"/>
    <property type="project" value="UniProtKB-KW"/>
</dbReference>
<protein>
    <submittedName>
        <fullName evidence="2">Glycosyltransferase involved in cell wall biosynthesis</fullName>
    </submittedName>
</protein>
<dbReference type="Gene3D" id="3.90.550.10">
    <property type="entry name" value="Spore Coat Polysaccharide Biosynthesis Protein SpsA, Chain A"/>
    <property type="match status" value="1"/>
</dbReference>
<dbReference type="InterPro" id="IPR029044">
    <property type="entry name" value="Nucleotide-diphossugar_trans"/>
</dbReference>
<proteinExistence type="predicted"/>
<sequence length="300" mass="34036">MNAIVSHPLTKTVSQEIPAPVCPWPNNPRLRTLVVVPCYNEARRFNNEAFACFMAGHPDVDFIFVNDGSTDATDERLEAFRAHWPQRVTVLNLVRNAGKAEAVRLGLLYACDQGVTRVAYWDADLATPLEAIPDFIRAFDRFSETHVVFGARRQMLGHRIERRLSRRIVSRLCAFMARLALDLPIRDSQCGAKMLRNSPALRRALSEPFTAGWLFDVELFMRLKDNLGLDRHKYAFYEHPLAEWDEVPGSKVTARAIAKSGLEMLKLIARSRFGMRFAPKQVTVPVEVLVPVPVPVSQRR</sequence>
<accession>A0A2T5H9U8</accession>
<dbReference type="AlphaFoldDB" id="A0A2T5H9U8"/>
<feature type="domain" description="Glycosyltransferase 2-like" evidence="1">
    <location>
        <begin position="34"/>
        <end position="198"/>
    </location>
</feature>
<gene>
    <name evidence="2" type="ORF">C8N42_11548</name>
</gene>
<dbReference type="InterPro" id="IPR001173">
    <property type="entry name" value="Glyco_trans_2-like"/>
</dbReference>
<keyword evidence="2" id="KW-0808">Transferase</keyword>
<dbReference type="PANTHER" id="PTHR10859:SF91">
    <property type="entry name" value="DOLICHYL-PHOSPHATE BETA-GLUCOSYLTRANSFERASE"/>
    <property type="match status" value="1"/>
</dbReference>
<dbReference type="Pfam" id="PF00535">
    <property type="entry name" value="Glycos_transf_2"/>
    <property type="match status" value="1"/>
</dbReference>
<comment type="caution">
    <text evidence="2">The sequence shown here is derived from an EMBL/GenBank/DDBJ whole genome shotgun (WGS) entry which is preliminary data.</text>
</comment>
<dbReference type="SUPFAM" id="SSF53448">
    <property type="entry name" value="Nucleotide-diphospho-sugar transferases"/>
    <property type="match status" value="1"/>
</dbReference>
<evidence type="ECO:0000313" key="3">
    <source>
        <dbReference type="Proteomes" id="UP000244077"/>
    </source>
</evidence>
<dbReference type="RefSeq" id="WP_107817603.1">
    <property type="nucleotide sequence ID" value="NZ_QAOH01000015.1"/>
</dbReference>
<dbReference type="OrthoDB" id="9802649at2"/>
<keyword evidence="3" id="KW-1185">Reference proteome</keyword>
<evidence type="ECO:0000259" key="1">
    <source>
        <dbReference type="Pfam" id="PF00535"/>
    </source>
</evidence>